<sequence>MTSRKKLPVLHTSLEANNAITEAYRNLRASLTYYAWDKRVQTLVFTSLHSGDGTTSLIANLAVLSAQEYKRVLLIDGQLRKPKLHHYFLAPNHIGLSDVLSDKAKIVDVLVETNIEHLTLLPAGPLRVNSAELLGTHKLSRLLESFQEKFDVILIDSPAVLHYSDTGLWARASDGVVIVVNSKSSKSEHLQRAEALLDPFQEKLVGVIMVK</sequence>
<evidence type="ECO:0000256" key="5">
    <source>
        <dbReference type="ARBA" id="ARBA00022777"/>
    </source>
</evidence>
<dbReference type="SUPFAM" id="SSF52540">
    <property type="entry name" value="P-loop containing nucleoside triphosphate hydrolases"/>
    <property type="match status" value="1"/>
</dbReference>
<dbReference type="Proteomes" id="UP001178662">
    <property type="component" value="Chromosome"/>
</dbReference>
<dbReference type="EMBL" id="CP119317">
    <property type="protein sequence ID" value="WEK53634.1"/>
    <property type="molecule type" value="Genomic_DNA"/>
</dbReference>
<dbReference type="PANTHER" id="PTHR32309">
    <property type="entry name" value="TYROSINE-PROTEIN KINASE"/>
    <property type="match status" value="1"/>
</dbReference>
<dbReference type="GO" id="GO:0005524">
    <property type="term" value="F:ATP binding"/>
    <property type="evidence" value="ECO:0007669"/>
    <property type="project" value="UniProtKB-KW"/>
</dbReference>
<feature type="domain" description="AAA" evidence="9">
    <location>
        <begin position="45"/>
        <end position="190"/>
    </location>
</feature>
<dbReference type="AlphaFoldDB" id="A0AA95JEV6"/>
<keyword evidence="5 10" id="KW-0418">Kinase</keyword>
<dbReference type="NCBIfam" id="TIGR01007">
    <property type="entry name" value="eps_fam"/>
    <property type="match status" value="1"/>
</dbReference>
<accession>A0AA95JEV6</accession>
<dbReference type="Pfam" id="PF13614">
    <property type="entry name" value="AAA_31"/>
    <property type="match status" value="1"/>
</dbReference>
<dbReference type="InterPro" id="IPR025669">
    <property type="entry name" value="AAA_dom"/>
</dbReference>
<keyword evidence="3" id="KW-0808">Transferase</keyword>
<evidence type="ECO:0000256" key="8">
    <source>
        <dbReference type="ARBA" id="ARBA00051245"/>
    </source>
</evidence>
<evidence type="ECO:0000313" key="10">
    <source>
        <dbReference type="EMBL" id="WEK53634.1"/>
    </source>
</evidence>
<comment type="similarity">
    <text evidence="1">Belongs to the CpsD/CapB family.</text>
</comment>
<dbReference type="InterPro" id="IPR005702">
    <property type="entry name" value="Wzc-like_C"/>
</dbReference>
<keyword evidence="11" id="KW-1185">Reference proteome</keyword>
<keyword evidence="7" id="KW-0829">Tyrosine-protein kinase</keyword>
<evidence type="ECO:0000259" key="9">
    <source>
        <dbReference type="Pfam" id="PF13614"/>
    </source>
</evidence>
<evidence type="ECO:0000256" key="4">
    <source>
        <dbReference type="ARBA" id="ARBA00022741"/>
    </source>
</evidence>
<dbReference type="InterPro" id="IPR027417">
    <property type="entry name" value="P-loop_NTPase"/>
</dbReference>
<evidence type="ECO:0000256" key="1">
    <source>
        <dbReference type="ARBA" id="ARBA00007316"/>
    </source>
</evidence>
<dbReference type="PANTHER" id="PTHR32309:SF13">
    <property type="entry name" value="FERRIC ENTEROBACTIN TRANSPORT PROTEIN FEPE"/>
    <property type="match status" value="1"/>
</dbReference>
<evidence type="ECO:0000313" key="11">
    <source>
        <dbReference type="Proteomes" id="UP001178662"/>
    </source>
</evidence>
<dbReference type="CDD" id="cd05387">
    <property type="entry name" value="BY-kinase"/>
    <property type="match status" value="1"/>
</dbReference>
<protein>
    <recommendedName>
        <fullName evidence="2">non-specific protein-tyrosine kinase</fullName>
        <ecNumber evidence="2">2.7.10.2</ecNumber>
    </recommendedName>
</protein>
<dbReference type="EC" id="2.7.10.2" evidence="2"/>
<dbReference type="GO" id="GO:0005886">
    <property type="term" value="C:plasma membrane"/>
    <property type="evidence" value="ECO:0007669"/>
    <property type="project" value="TreeGrafter"/>
</dbReference>
<dbReference type="GO" id="GO:0004715">
    <property type="term" value="F:non-membrane spanning protein tyrosine kinase activity"/>
    <property type="evidence" value="ECO:0007669"/>
    <property type="project" value="UniProtKB-EC"/>
</dbReference>
<evidence type="ECO:0000256" key="2">
    <source>
        <dbReference type="ARBA" id="ARBA00011903"/>
    </source>
</evidence>
<gene>
    <name evidence="10" type="ORF">P0Y55_13750</name>
</gene>
<name>A0AA95JEV6_9BACL</name>
<comment type="catalytic activity">
    <reaction evidence="8">
        <text>L-tyrosyl-[protein] + ATP = O-phospho-L-tyrosyl-[protein] + ADP + H(+)</text>
        <dbReference type="Rhea" id="RHEA:10596"/>
        <dbReference type="Rhea" id="RHEA-COMP:10136"/>
        <dbReference type="Rhea" id="RHEA-COMP:20101"/>
        <dbReference type="ChEBI" id="CHEBI:15378"/>
        <dbReference type="ChEBI" id="CHEBI:30616"/>
        <dbReference type="ChEBI" id="CHEBI:46858"/>
        <dbReference type="ChEBI" id="CHEBI:61978"/>
        <dbReference type="ChEBI" id="CHEBI:456216"/>
        <dbReference type="EC" id="2.7.10.2"/>
    </reaction>
</comment>
<evidence type="ECO:0000256" key="7">
    <source>
        <dbReference type="ARBA" id="ARBA00023137"/>
    </source>
</evidence>
<evidence type="ECO:0000256" key="6">
    <source>
        <dbReference type="ARBA" id="ARBA00022840"/>
    </source>
</evidence>
<proteinExistence type="inferred from homology"/>
<organism evidence="10 11">
    <name type="scientific">Candidatus Cohnella colombiensis</name>
    <dbReference type="NCBI Taxonomy" id="3121368"/>
    <lineage>
        <taxon>Bacteria</taxon>
        <taxon>Bacillati</taxon>
        <taxon>Bacillota</taxon>
        <taxon>Bacilli</taxon>
        <taxon>Bacillales</taxon>
        <taxon>Paenibacillaceae</taxon>
        <taxon>Cohnella</taxon>
    </lineage>
</organism>
<dbReference type="InterPro" id="IPR050445">
    <property type="entry name" value="Bact_polysacc_biosynth/exp"/>
</dbReference>
<evidence type="ECO:0000256" key="3">
    <source>
        <dbReference type="ARBA" id="ARBA00022679"/>
    </source>
</evidence>
<reference evidence="10" key="1">
    <citation type="submission" date="2023-03" db="EMBL/GenBank/DDBJ databases">
        <title>Andean soil-derived lignocellulolytic bacterial consortium as a source of novel taxa and putative plastic-active enzymes.</title>
        <authorList>
            <person name="Diaz-Garcia L."/>
            <person name="Chuvochina M."/>
            <person name="Feuerriegel G."/>
            <person name="Bunk B."/>
            <person name="Sproer C."/>
            <person name="Streit W.R."/>
            <person name="Rodriguez L.M."/>
            <person name="Overmann J."/>
            <person name="Jimenez D.J."/>
        </authorList>
    </citation>
    <scope>NUCLEOTIDE SEQUENCE</scope>
    <source>
        <strain evidence="10">MAG 2441</strain>
    </source>
</reference>
<dbReference type="Gene3D" id="3.40.50.300">
    <property type="entry name" value="P-loop containing nucleotide triphosphate hydrolases"/>
    <property type="match status" value="1"/>
</dbReference>
<keyword evidence="4" id="KW-0547">Nucleotide-binding</keyword>
<keyword evidence="6" id="KW-0067">ATP-binding</keyword>